<evidence type="ECO:0000313" key="2">
    <source>
        <dbReference type="EMBL" id="CAF1160462.1"/>
    </source>
</evidence>
<evidence type="ECO:0000313" key="5">
    <source>
        <dbReference type="Proteomes" id="UP000663852"/>
    </source>
</evidence>
<evidence type="ECO:0000313" key="4">
    <source>
        <dbReference type="Proteomes" id="UP000663828"/>
    </source>
</evidence>
<gene>
    <name evidence="3" type="ORF">EDS130_LOCUS40346</name>
    <name evidence="2" type="ORF">XAT740_LOCUS21452</name>
</gene>
<evidence type="ECO:0000313" key="3">
    <source>
        <dbReference type="EMBL" id="CAF1463992.1"/>
    </source>
</evidence>
<evidence type="ECO:0000256" key="1">
    <source>
        <dbReference type="SAM" id="MobiDB-lite"/>
    </source>
</evidence>
<keyword evidence="4" id="KW-1185">Reference proteome</keyword>
<organism evidence="3 5">
    <name type="scientific">Adineta ricciae</name>
    <name type="common">Rotifer</name>
    <dbReference type="NCBI Taxonomy" id="249248"/>
    <lineage>
        <taxon>Eukaryota</taxon>
        <taxon>Metazoa</taxon>
        <taxon>Spiralia</taxon>
        <taxon>Gnathifera</taxon>
        <taxon>Rotifera</taxon>
        <taxon>Eurotatoria</taxon>
        <taxon>Bdelloidea</taxon>
        <taxon>Adinetida</taxon>
        <taxon>Adinetidae</taxon>
        <taxon>Adineta</taxon>
    </lineage>
</organism>
<reference evidence="3" key="1">
    <citation type="submission" date="2021-02" db="EMBL/GenBank/DDBJ databases">
        <authorList>
            <person name="Nowell W R."/>
        </authorList>
    </citation>
    <scope>NUCLEOTIDE SEQUENCE</scope>
</reference>
<feature type="region of interest" description="Disordered" evidence="1">
    <location>
        <begin position="1"/>
        <end position="25"/>
    </location>
</feature>
<dbReference type="AlphaFoldDB" id="A0A815QHA5"/>
<dbReference type="EMBL" id="CAJNOJ010000484">
    <property type="protein sequence ID" value="CAF1463992.1"/>
    <property type="molecule type" value="Genomic_DNA"/>
</dbReference>
<dbReference type="Proteomes" id="UP000663828">
    <property type="component" value="Unassembled WGS sequence"/>
</dbReference>
<protein>
    <submittedName>
        <fullName evidence="3">Uncharacterized protein</fullName>
    </submittedName>
</protein>
<name>A0A815QHA5_ADIRI</name>
<proteinExistence type="predicted"/>
<sequence length="103" mass="11483">MPSSTCETTSQSENQISHGQQGNKTFTSSTLSIKECSPQYTISIVVSFDFGSDECVHIRGIDIMGKEEKDIRYIKISIERFLGRLTVGDIEMNDLDEAESQAQ</sequence>
<dbReference type="EMBL" id="CAJNOR010001540">
    <property type="protein sequence ID" value="CAF1160462.1"/>
    <property type="molecule type" value="Genomic_DNA"/>
</dbReference>
<accession>A0A815QHA5</accession>
<dbReference type="Proteomes" id="UP000663852">
    <property type="component" value="Unassembled WGS sequence"/>
</dbReference>
<comment type="caution">
    <text evidence="3">The sequence shown here is derived from an EMBL/GenBank/DDBJ whole genome shotgun (WGS) entry which is preliminary data.</text>
</comment>